<evidence type="ECO:0000256" key="5">
    <source>
        <dbReference type="ARBA" id="ARBA00047942"/>
    </source>
</evidence>
<dbReference type="GO" id="GO:0032259">
    <property type="term" value="P:methylation"/>
    <property type="evidence" value="ECO:0007669"/>
    <property type="project" value="UniProtKB-KW"/>
</dbReference>
<sequence length="836" mass="97616">MKKIIPSIKESARKIPFDEYFLNQIEKWRLILSEDLILNSPSLLQEELNYLVQKLINRIIFLRICEDRNLEKYENLKNIVSYSELKKLFLKADIKYNSGIFDFIDDEFSLKFVINDEILVNIFKELYYPNSPYSFSVVDARILGEIYEMFLAKEAHIVNKSSIEIVEKPEVIESRGIVPTPKYIVDAIIERTVKPKCEGKNPIELSQLKIADISCGSGSFLLATYEYLLNYYLEWYIQDGVEKHTNELFEHTTGTFYLRLEEKCKILLNNIFGVDIDSQAVEVTKFGLLLKTLENVNSSVVATLSTRSRTGVLPKLSKNIICGNSLVDSNYFYFEPKAKVQENIYYRVNPFDWNNEFKDVIEKGGFDVIIGNPPYVRIQNIVKYSPKEVEYYKSKYSPFVTANKDNIDKYYLFIERAKYLLNSEGILGYIVPHKFFKIKSGQELRRLISSNKNLSEIVHFGVEQVFGTKTTYTCILVLQSKELDEFKVNFVSNIDDWRNGKNVQIEKYKSNYINETPWIFLHPKLDKLFKRINSENPVKLEDITEIFVGVQTSKDKIYIFKPVSEDNYFVRFLDSSGSIQEIEKSILRPCIYDEEKIVPLSRIKPNSYIIYPYKIIDNKAIPYSHEEMMSLFPKCWDYLSNYKQDLLSRSINLPASKSKEDWFYLFGRSQSLTKFNENPKIIWPTLSLKPRYAYDENNIVFTGGGNGPYYALQPKNETKESIFYIQAILCHPIIESIVQSRGSPFKSGYISHGKQFIKKLPFRTIYFENSSDVEAHNRIVELVTHLIELNEKLLVTNVPSKKEILHRQCKEIKNEIDYIINSLYKFDADEIKLSNL</sequence>
<reference evidence="7 8" key="1">
    <citation type="submission" date="2014-07" db="EMBL/GenBank/DDBJ databases">
        <title>Methanogenic archaea and the global carbon cycle.</title>
        <authorList>
            <person name="Henriksen J.R."/>
            <person name="Luke J."/>
            <person name="Reinhart S."/>
            <person name="Benedict M.N."/>
            <person name="Youngblut N.D."/>
            <person name="Metcalf M.E."/>
            <person name="Whitaker R.J."/>
            <person name="Metcalf W.W."/>
        </authorList>
    </citation>
    <scope>NUCLEOTIDE SEQUENCE [LARGE SCALE GENOMIC DNA]</scope>
    <source>
        <strain evidence="7 8">Wiesmoor</strain>
    </source>
</reference>
<evidence type="ECO:0000256" key="2">
    <source>
        <dbReference type="ARBA" id="ARBA00022603"/>
    </source>
</evidence>
<dbReference type="InterPro" id="IPR050953">
    <property type="entry name" value="N4_N6_ade-DNA_methylase"/>
</dbReference>
<dbReference type="InterPro" id="IPR011639">
    <property type="entry name" value="MethylTrfase_TaqI-like_dom"/>
</dbReference>
<dbReference type="KEGG" id="mbw:MSBRW_2536"/>
<evidence type="ECO:0000313" key="7">
    <source>
        <dbReference type="EMBL" id="AKB51789.1"/>
    </source>
</evidence>
<dbReference type="PRINTS" id="PR00507">
    <property type="entry name" value="N12N6MTFRASE"/>
</dbReference>
<dbReference type="GO" id="GO:0009007">
    <property type="term" value="F:site-specific DNA-methyltransferase (adenine-specific) activity"/>
    <property type="evidence" value="ECO:0007669"/>
    <property type="project" value="UniProtKB-EC"/>
</dbReference>
<comment type="catalytic activity">
    <reaction evidence="5">
        <text>a 2'-deoxyadenosine in DNA + S-adenosyl-L-methionine = an N(6)-methyl-2'-deoxyadenosine in DNA + S-adenosyl-L-homocysteine + H(+)</text>
        <dbReference type="Rhea" id="RHEA:15197"/>
        <dbReference type="Rhea" id="RHEA-COMP:12418"/>
        <dbReference type="Rhea" id="RHEA-COMP:12419"/>
        <dbReference type="ChEBI" id="CHEBI:15378"/>
        <dbReference type="ChEBI" id="CHEBI:57856"/>
        <dbReference type="ChEBI" id="CHEBI:59789"/>
        <dbReference type="ChEBI" id="CHEBI:90615"/>
        <dbReference type="ChEBI" id="CHEBI:90616"/>
        <dbReference type="EC" id="2.1.1.72"/>
    </reaction>
</comment>
<dbReference type="Pfam" id="PF07669">
    <property type="entry name" value="Eco57I"/>
    <property type="match status" value="1"/>
</dbReference>
<evidence type="ECO:0000256" key="3">
    <source>
        <dbReference type="ARBA" id="ARBA00022679"/>
    </source>
</evidence>
<dbReference type="GO" id="GO:0006304">
    <property type="term" value="P:DNA modification"/>
    <property type="evidence" value="ECO:0007669"/>
    <property type="project" value="InterPro"/>
</dbReference>
<dbReference type="REBASE" id="109349">
    <property type="entry name" value="MbaWORFAP"/>
</dbReference>
<evidence type="ECO:0000256" key="4">
    <source>
        <dbReference type="ARBA" id="ARBA00022691"/>
    </source>
</evidence>
<gene>
    <name evidence="7" type="ORF">MSBRW_2536</name>
</gene>
<evidence type="ECO:0000313" key="8">
    <source>
        <dbReference type="Proteomes" id="UP000033038"/>
    </source>
</evidence>
<dbReference type="Gene3D" id="3.40.50.150">
    <property type="entry name" value="Vaccinia Virus protein VP39"/>
    <property type="match status" value="1"/>
</dbReference>
<proteinExistence type="predicted"/>
<dbReference type="PROSITE" id="PS00092">
    <property type="entry name" value="N6_MTASE"/>
    <property type="match status" value="1"/>
</dbReference>
<keyword evidence="3" id="KW-0808">Transferase</keyword>
<organism evidence="7 8">
    <name type="scientific">Methanosarcina barkeri str. Wiesmoor</name>
    <dbReference type="NCBI Taxonomy" id="1434109"/>
    <lineage>
        <taxon>Archaea</taxon>
        <taxon>Methanobacteriati</taxon>
        <taxon>Methanobacteriota</taxon>
        <taxon>Stenosarchaea group</taxon>
        <taxon>Methanomicrobia</taxon>
        <taxon>Methanosarcinales</taxon>
        <taxon>Methanosarcinaceae</taxon>
        <taxon>Methanosarcina</taxon>
    </lineage>
</organism>
<dbReference type="AlphaFoldDB" id="A0A0E3QLE6"/>
<keyword evidence="4" id="KW-0949">S-adenosyl-L-methionine</keyword>
<evidence type="ECO:0000259" key="6">
    <source>
        <dbReference type="Pfam" id="PF07669"/>
    </source>
</evidence>
<dbReference type="SUPFAM" id="SSF53335">
    <property type="entry name" value="S-adenosyl-L-methionine-dependent methyltransferases"/>
    <property type="match status" value="1"/>
</dbReference>
<dbReference type="Proteomes" id="UP000033038">
    <property type="component" value="Chromosome"/>
</dbReference>
<evidence type="ECO:0000256" key="1">
    <source>
        <dbReference type="ARBA" id="ARBA00011900"/>
    </source>
</evidence>
<protein>
    <recommendedName>
        <fullName evidence="1">site-specific DNA-methyltransferase (adenine-specific)</fullName>
        <ecNumber evidence="1">2.1.1.72</ecNumber>
    </recommendedName>
</protein>
<feature type="domain" description="Type II methyltransferase M.TaqI-like" evidence="6">
    <location>
        <begin position="269"/>
        <end position="466"/>
    </location>
</feature>
<name>A0A0E3QLE6_METBA</name>
<dbReference type="EMBL" id="CP009526">
    <property type="protein sequence ID" value="AKB51789.1"/>
    <property type="molecule type" value="Genomic_DNA"/>
</dbReference>
<dbReference type="GO" id="GO:0003676">
    <property type="term" value="F:nucleic acid binding"/>
    <property type="evidence" value="ECO:0007669"/>
    <property type="project" value="InterPro"/>
</dbReference>
<keyword evidence="2" id="KW-0489">Methyltransferase</keyword>
<accession>A0A0E3QLE6</accession>
<dbReference type="InterPro" id="IPR029063">
    <property type="entry name" value="SAM-dependent_MTases_sf"/>
</dbReference>
<dbReference type="HOGENOM" id="CLU_002539_2_1_2"/>
<dbReference type="EC" id="2.1.1.72" evidence="1"/>
<dbReference type="PATRIC" id="fig|1434109.4.peg.3297"/>
<dbReference type="PANTHER" id="PTHR33841:SF1">
    <property type="entry name" value="DNA METHYLTRANSFERASE A"/>
    <property type="match status" value="1"/>
</dbReference>
<dbReference type="InterPro" id="IPR002052">
    <property type="entry name" value="DNA_methylase_N6_adenine_CS"/>
</dbReference>
<dbReference type="PANTHER" id="PTHR33841">
    <property type="entry name" value="DNA METHYLTRANSFERASE YEEA-RELATED"/>
    <property type="match status" value="1"/>
</dbReference>